<proteinExistence type="predicted"/>
<sequence length="63" mass="7037">MLRQPPPRQLHRFAAAVQALLDDAPACKDSQVHATFYSPISDVLLSSPHIPPFTDMKDKRRGP</sequence>
<comment type="caution">
    <text evidence="1">The sequence shown here is derived from an EMBL/GenBank/DDBJ whole genome shotgun (WGS) entry which is preliminary data.</text>
</comment>
<evidence type="ECO:0000313" key="1">
    <source>
        <dbReference type="EMBL" id="GLV12964.1"/>
    </source>
</evidence>
<reference evidence="1" key="1">
    <citation type="submission" date="2023-02" db="EMBL/GenBank/DDBJ databases">
        <title>Proposal of a novel subspecies: Alicyclobacillus hesperidum subspecies aegle.</title>
        <authorList>
            <person name="Goto K."/>
            <person name="Fujii T."/>
            <person name="Yasui K."/>
            <person name="Mochida K."/>
            <person name="Kato-Tanaka Y."/>
            <person name="Morohoshi S."/>
            <person name="An S.Y."/>
            <person name="Kasai H."/>
            <person name="Yokota A."/>
        </authorList>
    </citation>
    <scope>NUCLEOTIDE SEQUENCE</scope>
    <source>
        <strain evidence="1">DSM 12766</strain>
    </source>
</reference>
<accession>A0AA37U626</accession>
<organism evidence="1 2">
    <name type="scientific">Alicyclobacillus hesperidum</name>
    <dbReference type="NCBI Taxonomy" id="89784"/>
    <lineage>
        <taxon>Bacteria</taxon>
        <taxon>Bacillati</taxon>
        <taxon>Bacillota</taxon>
        <taxon>Bacilli</taxon>
        <taxon>Bacillales</taxon>
        <taxon>Alicyclobacillaceae</taxon>
        <taxon>Alicyclobacillus</taxon>
    </lineage>
</organism>
<dbReference type="Proteomes" id="UP001157137">
    <property type="component" value="Unassembled WGS sequence"/>
</dbReference>
<protein>
    <submittedName>
        <fullName evidence="1">Uncharacterized protein</fullName>
    </submittedName>
</protein>
<dbReference type="AlphaFoldDB" id="A0AA37U626"/>
<name>A0AA37U626_9BACL</name>
<dbReference type="EMBL" id="BSRA01000003">
    <property type="protein sequence ID" value="GLV12964.1"/>
    <property type="molecule type" value="Genomic_DNA"/>
</dbReference>
<evidence type="ECO:0000313" key="2">
    <source>
        <dbReference type="Proteomes" id="UP001157137"/>
    </source>
</evidence>
<gene>
    <name evidence="1" type="ORF">Heshes_06480</name>
</gene>